<organism evidence="3 4">
    <name type="scientific">Paenibacillus illinoisensis</name>
    <dbReference type="NCBI Taxonomy" id="59845"/>
    <lineage>
        <taxon>Bacteria</taxon>
        <taxon>Bacillati</taxon>
        <taxon>Bacillota</taxon>
        <taxon>Bacilli</taxon>
        <taxon>Bacillales</taxon>
        <taxon>Paenibacillaceae</taxon>
        <taxon>Paenibacillus</taxon>
    </lineage>
</organism>
<dbReference type="EC" id="4.2.1.3" evidence="3"/>
<protein>
    <submittedName>
        <fullName evidence="3">Methylated-DNA--cysteine S-methyltransferase DNA binding protein</fullName>
        <ecNumber evidence="3">4.2.1.3</ecNumber>
    </submittedName>
</protein>
<accession>A0A2W0C829</accession>
<dbReference type="InterPro" id="IPR036388">
    <property type="entry name" value="WH-like_DNA-bd_sf"/>
</dbReference>
<dbReference type="Gene3D" id="1.10.10.10">
    <property type="entry name" value="Winged helix-like DNA-binding domain superfamily/Winged helix DNA-binding domain"/>
    <property type="match status" value="1"/>
</dbReference>
<sequence>MTPFTKQVVAIIASIPEGKVMTYGQIAALAGSPRAARQVVRILHSMSRKERLPWHRVVNAKGEIAIPDEHSRMMQETELISEGIEFQLNGTIKLQQFGYDPGPVFLDGLSDNPE</sequence>
<dbReference type="RefSeq" id="WP_110758920.1">
    <property type="nucleotide sequence ID" value="NZ_PRLG01000019.1"/>
</dbReference>
<dbReference type="OrthoDB" id="9789813at2"/>
<evidence type="ECO:0000313" key="4">
    <source>
        <dbReference type="Proteomes" id="UP000247459"/>
    </source>
</evidence>
<dbReference type="CDD" id="cd06445">
    <property type="entry name" value="ATase"/>
    <property type="match status" value="1"/>
</dbReference>
<dbReference type="InterPro" id="IPR014048">
    <property type="entry name" value="MethylDNA_cys_MeTrfase_DNA-bd"/>
</dbReference>
<dbReference type="InterPro" id="IPR052520">
    <property type="entry name" value="ATL_DNA_repair"/>
</dbReference>
<keyword evidence="1" id="KW-0227">DNA damage</keyword>
<dbReference type="Pfam" id="PF01035">
    <property type="entry name" value="DNA_binding_1"/>
    <property type="match status" value="1"/>
</dbReference>
<dbReference type="AlphaFoldDB" id="A0A2W0C829"/>
<dbReference type="EMBL" id="PRLG01000019">
    <property type="protein sequence ID" value="PYY28710.1"/>
    <property type="molecule type" value="Genomic_DNA"/>
</dbReference>
<evidence type="ECO:0000256" key="1">
    <source>
        <dbReference type="ARBA" id="ARBA00022763"/>
    </source>
</evidence>
<proteinExistence type="predicted"/>
<dbReference type="Proteomes" id="UP000247459">
    <property type="component" value="Unassembled WGS sequence"/>
</dbReference>
<dbReference type="PANTHER" id="PTHR42942">
    <property type="entry name" value="6-O-METHYLGUANINE DNA METHYLTRANSFERASE"/>
    <property type="match status" value="1"/>
</dbReference>
<keyword evidence="3" id="KW-0808">Transferase</keyword>
<dbReference type="GO" id="GO:0008168">
    <property type="term" value="F:methyltransferase activity"/>
    <property type="evidence" value="ECO:0007669"/>
    <property type="project" value="UniProtKB-KW"/>
</dbReference>
<dbReference type="InterPro" id="IPR036217">
    <property type="entry name" value="MethylDNA_cys_MeTrfase_DNAb"/>
</dbReference>
<keyword evidence="3" id="KW-0489">Methyltransferase</keyword>
<name>A0A2W0C829_9BACL</name>
<dbReference type="SUPFAM" id="SSF46767">
    <property type="entry name" value="Methylated DNA-protein cysteine methyltransferase, C-terminal domain"/>
    <property type="match status" value="1"/>
</dbReference>
<reference evidence="3 4" key="1">
    <citation type="submission" date="2018-01" db="EMBL/GenBank/DDBJ databases">
        <title>Genome sequence of the PGP bacterium Paenibacillus illinoisensis E3.</title>
        <authorList>
            <person name="Rolli E."/>
            <person name="Marasco R."/>
            <person name="Bessem C."/>
            <person name="Michoud G."/>
            <person name="Gaiarsa S."/>
            <person name="Borin S."/>
            <person name="Daffonchio D."/>
        </authorList>
    </citation>
    <scope>NUCLEOTIDE SEQUENCE [LARGE SCALE GENOMIC DNA]</scope>
    <source>
        <strain evidence="3 4">E3</strain>
    </source>
</reference>
<dbReference type="PANTHER" id="PTHR42942:SF1">
    <property type="entry name" value="ALKYLTRANSFERASE-LIKE PROTEIN 1"/>
    <property type="match status" value="1"/>
</dbReference>
<dbReference type="GO" id="GO:0003994">
    <property type="term" value="F:aconitate hydratase activity"/>
    <property type="evidence" value="ECO:0007669"/>
    <property type="project" value="UniProtKB-EC"/>
</dbReference>
<dbReference type="GO" id="GO:0032259">
    <property type="term" value="P:methylation"/>
    <property type="evidence" value="ECO:0007669"/>
    <property type="project" value="UniProtKB-KW"/>
</dbReference>
<comment type="caution">
    <text evidence="3">The sequence shown here is derived from an EMBL/GenBank/DDBJ whole genome shotgun (WGS) entry which is preliminary data.</text>
</comment>
<evidence type="ECO:0000313" key="3">
    <source>
        <dbReference type="EMBL" id="PYY28710.1"/>
    </source>
</evidence>
<evidence type="ECO:0000259" key="2">
    <source>
        <dbReference type="Pfam" id="PF01035"/>
    </source>
</evidence>
<keyword evidence="3" id="KW-0456">Lyase</keyword>
<gene>
    <name evidence="3" type="ORF">PIL02S_02657</name>
</gene>
<feature type="domain" description="Methylated-DNA-[protein]-cysteine S-methyltransferase DNA binding" evidence="2">
    <location>
        <begin position="3"/>
        <end position="82"/>
    </location>
</feature>
<dbReference type="GO" id="GO:0006281">
    <property type="term" value="P:DNA repair"/>
    <property type="evidence" value="ECO:0007669"/>
    <property type="project" value="InterPro"/>
</dbReference>